<dbReference type="Proteomes" id="UP000237947">
    <property type="component" value="Chromosome"/>
</dbReference>
<protein>
    <submittedName>
        <fullName evidence="1">Uncharacterized protein</fullName>
    </submittedName>
</protein>
<sequence>MTNNATSNLEKKEILLEDIDEYAYLIEESEIFIENKEDDNGKKLFYCNKNFIGAVQDAESERLLKQLISDLVNFANIDNISIRFLFVSEAVELFEYIESEFAKVELSVNRNEVETNIKFYFSEDSLKHYMDEKLLDITQLKKENIEILSSRAIASLLMISDVVTLT</sequence>
<gene>
    <name evidence="1" type="ORF">C5Q98_02100</name>
</gene>
<name>A0A2S0KM43_9FIRM</name>
<dbReference type="AlphaFoldDB" id="A0A2S0KM43"/>
<dbReference type="EMBL" id="CP027226">
    <property type="protein sequence ID" value="AVM42096.1"/>
    <property type="molecule type" value="Genomic_DNA"/>
</dbReference>
<organism evidence="1 2">
    <name type="scientific">Fastidiosipila sanguinis</name>
    <dbReference type="NCBI Taxonomy" id="236753"/>
    <lineage>
        <taxon>Bacteria</taxon>
        <taxon>Bacillati</taxon>
        <taxon>Bacillota</taxon>
        <taxon>Clostridia</taxon>
        <taxon>Eubacteriales</taxon>
        <taxon>Oscillospiraceae</taxon>
        <taxon>Fastidiosipila</taxon>
    </lineage>
</organism>
<dbReference type="KEGG" id="fsa:C5Q98_02100"/>
<evidence type="ECO:0000313" key="1">
    <source>
        <dbReference type="EMBL" id="AVM42096.1"/>
    </source>
</evidence>
<reference evidence="2" key="1">
    <citation type="submission" date="2018-02" db="EMBL/GenBank/DDBJ databases">
        <authorList>
            <person name="Holder M.E."/>
            <person name="Ajami N.J."/>
            <person name="Petrosino J.F."/>
        </authorList>
    </citation>
    <scope>NUCLEOTIDE SEQUENCE [LARGE SCALE GENOMIC DNA]</scope>
    <source>
        <strain evidence="2">CCUG 47711</strain>
    </source>
</reference>
<proteinExistence type="predicted"/>
<keyword evidence="2" id="KW-1185">Reference proteome</keyword>
<accession>A0A2S0KM43</accession>
<evidence type="ECO:0000313" key="2">
    <source>
        <dbReference type="Proteomes" id="UP000237947"/>
    </source>
</evidence>
<dbReference type="RefSeq" id="WP_106012082.1">
    <property type="nucleotide sequence ID" value="NZ_CP027226.1"/>
</dbReference>